<gene>
    <name evidence="1" type="ORF">HGM15179_022427</name>
</gene>
<evidence type="ECO:0000313" key="2">
    <source>
        <dbReference type="Proteomes" id="UP000796761"/>
    </source>
</evidence>
<dbReference type="OrthoDB" id="2561043at2759"/>
<dbReference type="Proteomes" id="UP000796761">
    <property type="component" value="Unassembled WGS sequence"/>
</dbReference>
<name>A0A8K1D2K1_9PASS</name>
<feature type="non-terminal residue" evidence="1">
    <location>
        <position position="1"/>
    </location>
</feature>
<protein>
    <submittedName>
        <fullName evidence="1">Uncharacterized protein</fullName>
    </submittedName>
</protein>
<dbReference type="AlphaFoldDB" id="A0A8K1D2K1"/>
<dbReference type="EMBL" id="SWJQ01018152">
    <property type="protein sequence ID" value="TRZ04680.1"/>
    <property type="molecule type" value="Genomic_DNA"/>
</dbReference>
<proteinExistence type="predicted"/>
<sequence length="49" mass="5155">PLFGSDVAQVFSAGSSVEQYTAAGGTAKSSVSAQIEQLRELLKRLKEQA</sequence>
<comment type="caution">
    <text evidence="1">The sequence shown here is derived from an EMBL/GenBank/DDBJ whole genome shotgun (WGS) entry which is preliminary data.</text>
</comment>
<reference evidence="1" key="1">
    <citation type="submission" date="2019-04" db="EMBL/GenBank/DDBJ databases">
        <title>Genome assembly of Zosterops borbonicus 15179.</title>
        <authorList>
            <person name="Leroy T."/>
            <person name="Anselmetti Y."/>
            <person name="Tilak M.-K."/>
            <person name="Nabholz B."/>
        </authorList>
    </citation>
    <scope>NUCLEOTIDE SEQUENCE</scope>
    <source>
        <strain evidence="1">HGM_15179</strain>
        <tissue evidence="1">Muscle</tissue>
    </source>
</reference>
<keyword evidence="2" id="KW-1185">Reference proteome</keyword>
<evidence type="ECO:0000313" key="1">
    <source>
        <dbReference type="EMBL" id="TRZ04680.1"/>
    </source>
</evidence>
<dbReference type="Gene3D" id="1.20.200.10">
    <property type="entry name" value="Fumarase/aspartase (Central domain)"/>
    <property type="match status" value="1"/>
</dbReference>
<accession>A0A8K1D2K1</accession>
<organism evidence="1 2">
    <name type="scientific">Zosterops borbonicus</name>
    <dbReference type="NCBI Taxonomy" id="364589"/>
    <lineage>
        <taxon>Eukaryota</taxon>
        <taxon>Metazoa</taxon>
        <taxon>Chordata</taxon>
        <taxon>Craniata</taxon>
        <taxon>Vertebrata</taxon>
        <taxon>Euteleostomi</taxon>
        <taxon>Archelosauria</taxon>
        <taxon>Archosauria</taxon>
        <taxon>Dinosauria</taxon>
        <taxon>Saurischia</taxon>
        <taxon>Theropoda</taxon>
        <taxon>Coelurosauria</taxon>
        <taxon>Aves</taxon>
        <taxon>Neognathae</taxon>
        <taxon>Neoaves</taxon>
        <taxon>Telluraves</taxon>
        <taxon>Australaves</taxon>
        <taxon>Passeriformes</taxon>
        <taxon>Sylvioidea</taxon>
        <taxon>Zosteropidae</taxon>
        <taxon>Zosterops</taxon>
    </lineage>
</organism>